<dbReference type="EMBL" id="GG738933">
    <property type="protein sequence ID" value="EFC36299.1"/>
    <property type="molecule type" value="Genomic_DNA"/>
</dbReference>
<dbReference type="KEGG" id="ngr:NAEGRDRAFT_82257"/>
<dbReference type="GO" id="GO:0008270">
    <property type="term" value="F:zinc ion binding"/>
    <property type="evidence" value="ECO:0007669"/>
    <property type="project" value="UniProtKB-KW"/>
</dbReference>
<feature type="region of interest" description="Disordered" evidence="5">
    <location>
        <begin position="61"/>
        <end position="87"/>
    </location>
</feature>
<dbReference type="InterPro" id="IPR058923">
    <property type="entry name" value="RCC1-like_dom"/>
</dbReference>
<dbReference type="AlphaFoldDB" id="D2W3P8"/>
<dbReference type="OMA" id="THINIRN"/>
<evidence type="ECO:0000256" key="2">
    <source>
        <dbReference type="ARBA" id="ARBA00022737"/>
    </source>
</evidence>
<evidence type="ECO:0000259" key="6">
    <source>
        <dbReference type="PROSITE" id="PS50103"/>
    </source>
</evidence>
<keyword evidence="4" id="KW-0479">Metal-binding</keyword>
<organism evidence="8">
    <name type="scientific">Naegleria gruberi</name>
    <name type="common">Amoeba</name>
    <dbReference type="NCBI Taxonomy" id="5762"/>
    <lineage>
        <taxon>Eukaryota</taxon>
        <taxon>Discoba</taxon>
        <taxon>Heterolobosea</taxon>
        <taxon>Tetramitia</taxon>
        <taxon>Eutetramitia</taxon>
        <taxon>Vahlkampfiidae</taxon>
        <taxon>Naegleria</taxon>
    </lineage>
</organism>
<dbReference type="PRINTS" id="PR00633">
    <property type="entry name" value="RCCNDNSATION"/>
</dbReference>
<dbReference type="PANTHER" id="PTHR45982:SF1">
    <property type="entry name" value="REGULATOR OF CHROMOSOME CONDENSATION"/>
    <property type="match status" value="1"/>
</dbReference>
<dbReference type="GeneID" id="8862045"/>
<feature type="zinc finger region" description="C3H1-type" evidence="4">
    <location>
        <begin position="99"/>
        <end position="139"/>
    </location>
</feature>
<dbReference type="Gene3D" id="2.130.10.30">
    <property type="entry name" value="Regulator of chromosome condensation 1/beta-lactamase-inhibitor protein II"/>
    <property type="match status" value="2"/>
</dbReference>
<dbReference type="InterPro" id="IPR000571">
    <property type="entry name" value="Znf_CCCH"/>
</dbReference>
<dbReference type="RefSeq" id="XP_002669043.1">
    <property type="nucleotide sequence ID" value="XM_002668997.1"/>
</dbReference>
<feature type="domain" description="C3H1-type" evidence="6">
    <location>
        <begin position="99"/>
        <end position="139"/>
    </location>
</feature>
<dbReference type="PROSITE" id="PS50103">
    <property type="entry name" value="ZF_C3H1"/>
    <property type="match status" value="1"/>
</dbReference>
<keyword evidence="4" id="KW-0863">Zinc-finger</keyword>
<reference evidence="7 8" key="1">
    <citation type="journal article" date="2010" name="Cell">
        <title>The genome of Naegleria gruberi illuminates early eukaryotic versatility.</title>
        <authorList>
            <person name="Fritz-Laylin L.K."/>
            <person name="Prochnik S.E."/>
            <person name="Ginger M.L."/>
            <person name="Dacks J.B."/>
            <person name="Carpenter M.L."/>
            <person name="Field M.C."/>
            <person name="Kuo A."/>
            <person name="Paredez A."/>
            <person name="Chapman J."/>
            <person name="Pham J."/>
            <person name="Shu S."/>
            <person name="Neupane R."/>
            <person name="Cipriano M."/>
            <person name="Mancuso J."/>
            <person name="Tu H."/>
            <person name="Salamov A."/>
            <person name="Lindquist E."/>
            <person name="Shapiro H."/>
            <person name="Lucas S."/>
            <person name="Grigoriev I.V."/>
            <person name="Cande W.Z."/>
            <person name="Fulton C."/>
            <person name="Rokhsar D.S."/>
            <person name="Dawson S.C."/>
        </authorList>
    </citation>
    <scope>NUCLEOTIDE SEQUENCE [LARGE SCALE GENOMIC DNA]</scope>
    <source>
        <strain evidence="7 8">NEG-M</strain>
    </source>
</reference>
<protein>
    <submittedName>
        <fullName evidence="7">Predicted protein</fullName>
    </submittedName>
</protein>
<dbReference type="InParanoid" id="D2W3P8"/>
<keyword evidence="1" id="KW-0344">Guanine-nucleotide releasing factor</keyword>
<dbReference type="SUPFAM" id="SSF50985">
    <property type="entry name" value="RCC1/BLIP-II"/>
    <property type="match status" value="1"/>
</dbReference>
<evidence type="ECO:0000256" key="3">
    <source>
        <dbReference type="PROSITE-ProRule" id="PRU00235"/>
    </source>
</evidence>
<feature type="repeat" description="RCC1" evidence="3">
    <location>
        <begin position="276"/>
        <end position="331"/>
    </location>
</feature>
<dbReference type="Proteomes" id="UP000006671">
    <property type="component" value="Unassembled WGS sequence"/>
</dbReference>
<evidence type="ECO:0000256" key="1">
    <source>
        <dbReference type="ARBA" id="ARBA00022658"/>
    </source>
</evidence>
<dbReference type="PANTHER" id="PTHR45982">
    <property type="entry name" value="REGULATOR OF CHROMOSOME CONDENSATION"/>
    <property type="match status" value="1"/>
</dbReference>
<dbReference type="PROSITE" id="PS50012">
    <property type="entry name" value="RCC1_3"/>
    <property type="match status" value="2"/>
</dbReference>
<keyword evidence="8" id="KW-1185">Reference proteome</keyword>
<dbReference type="InterPro" id="IPR000408">
    <property type="entry name" value="Reg_chr_condens"/>
</dbReference>
<dbReference type="eggNOG" id="KOG1426">
    <property type="taxonomic scope" value="Eukaryota"/>
</dbReference>
<dbReference type="InterPro" id="IPR051553">
    <property type="entry name" value="Ran_GTPase-activating"/>
</dbReference>
<evidence type="ECO:0000313" key="8">
    <source>
        <dbReference type="Proteomes" id="UP000006671"/>
    </source>
</evidence>
<name>D2W3P8_NAEGR</name>
<keyword evidence="2" id="KW-0677">Repeat</keyword>
<evidence type="ECO:0000256" key="4">
    <source>
        <dbReference type="PROSITE-ProRule" id="PRU00723"/>
    </source>
</evidence>
<feature type="compositionally biased region" description="Low complexity" evidence="5">
    <location>
        <begin position="68"/>
        <end position="82"/>
    </location>
</feature>
<dbReference type="PROSITE" id="PS00626">
    <property type="entry name" value="RCC1_2"/>
    <property type="match status" value="1"/>
</dbReference>
<evidence type="ECO:0000313" key="7">
    <source>
        <dbReference type="EMBL" id="EFC36299.1"/>
    </source>
</evidence>
<proteinExistence type="predicted"/>
<dbReference type="VEuPathDB" id="AmoebaDB:NAEGRDRAFT_82257"/>
<dbReference type="OrthoDB" id="297375at2759"/>
<dbReference type="InterPro" id="IPR009091">
    <property type="entry name" value="RCC1/BLIP-II"/>
</dbReference>
<keyword evidence="4" id="KW-0862">Zinc</keyword>
<accession>D2W3P8</accession>
<dbReference type="Pfam" id="PF25390">
    <property type="entry name" value="WD40_RLD"/>
    <property type="match status" value="1"/>
</dbReference>
<feature type="repeat" description="RCC1" evidence="3">
    <location>
        <begin position="332"/>
        <end position="387"/>
    </location>
</feature>
<evidence type="ECO:0000256" key="5">
    <source>
        <dbReference type="SAM" id="MobiDB-lite"/>
    </source>
</evidence>
<gene>
    <name evidence="7" type="ORF">NAEGRDRAFT_82257</name>
</gene>
<sequence>MLPSSSSLITNNSRLNLMSNHLATSSTFNRYEREHKVLMIASLPFYTSFYEKNPCSFHYNNKRKTTERNSSSSSWRGGESSNQNQNHNKGCSYGDRCLFSHSAVCKHYKQVAISSENNLNQLTPACQFGKNCKYLHIDFKDTKAKRELKVLANSSQFSDMNRTDWFIRKENPLKKHNLKGFIDLVGINGEESESDRYLSVVDVQLNENGAFLALSDGTVWNCSKEALMSGIHGQKEISNTNTLTNYDKYLEMKGREEIPITTLVTGTFSYYLTKDGSLLSQGCNSFGQLGKGKKDLSDSFVPFHIPAEYFQNQQVVDVALGQDHVLVLTSNGQVFSVGINEKGQCGVDALLDRILDFTLVKFPYESEQEFIVKVACGDEHSLCLSNLGNVYGCGYNLYNQIDPDTNATLFEKFKKIAIQLAYQQDKIVDISCGPQYSAFLSKFGQVYMCGQNTFSQCCLPSKQTKVTSPTHINIRNEFIKKVICTKGSTTFFITRENEIYAAGSNDYDMISPLTCNAHFNISKPVNITDLILPESNRKWWQIEDIQSSPMFFMVHLIRIDHHAKRGMLNCALQNKFCDVIVQ</sequence>